<feature type="chain" id="PRO_5044218122" evidence="5">
    <location>
        <begin position="22"/>
        <end position="260"/>
    </location>
</feature>
<dbReference type="NCBIfam" id="TIGR01256">
    <property type="entry name" value="modA"/>
    <property type="match status" value="1"/>
</dbReference>
<keyword evidence="2 4" id="KW-0479">Metal-binding</keyword>
<evidence type="ECO:0000313" key="8">
    <source>
        <dbReference type="Proteomes" id="UP000594774"/>
    </source>
</evidence>
<dbReference type="GO" id="GO:0030973">
    <property type="term" value="F:molybdate ion binding"/>
    <property type="evidence" value="ECO:0007669"/>
    <property type="project" value="TreeGrafter"/>
</dbReference>
<dbReference type="EMBL" id="CP065628">
    <property type="protein sequence ID" value="QPR30646.1"/>
    <property type="molecule type" value="Genomic_DNA"/>
</dbReference>
<protein>
    <submittedName>
        <fullName evidence="6">Molybdate ABC transporter substrate-binding protein</fullName>
    </submittedName>
</protein>
<dbReference type="GO" id="GO:0015689">
    <property type="term" value="P:molybdate ion transport"/>
    <property type="evidence" value="ECO:0007669"/>
    <property type="project" value="InterPro"/>
</dbReference>
<gene>
    <name evidence="6" type="primary">modA</name>
    <name evidence="6" type="ORF">I6G95_10735</name>
    <name evidence="7" type="ORF">I6H48_11295</name>
</gene>
<name>A0AB37G9C5_CORAY</name>
<evidence type="ECO:0000256" key="5">
    <source>
        <dbReference type="SAM" id="SignalP"/>
    </source>
</evidence>
<dbReference type="InterPro" id="IPR005950">
    <property type="entry name" value="ModA"/>
</dbReference>
<evidence type="ECO:0000256" key="1">
    <source>
        <dbReference type="ARBA" id="ARBA00009175"/>
    </source>
</evidence>
<accession>A0AB37G9C5</accession>
<dbReference type="PANTHER" id="PTHR30632:SF0">
    <property type="entry name" value="SULFATE-BINDING PROTEIN"/>
    <property type="match status" value="1"/>
</dbReference>
<dbReference type="PANTHER" id="PTHR30632">
    <property type="entry name" value="MOLYBDATE-BINDING PERIPLASMIC PROTEIN"/>
    <property type="match status" value="1"/>
</dbReference>
<dbReference type="Proteomes" id="UP000595198">
    <property type="component" value="Chromosome"/>
</dbReference>
<dbReference type="EMBL" id="CP066023">
    <property type="protein sequence ID" value="QQB82481.1"/>
    <property type="molecule type" value="Genomic_DNA"/>
</dbReference>
<dbReference type="Proteomes" id="UP000594774">
    <property type="component" value="Chromosome"/>
</dbReference>
<dbReference type="Gene3D" id="3.40.190.10">
    <property type="entry name" value="Periplasmic binding protein-like II"/>
    <property type="match status" value="2"/>
</dbReference>
<dbReference type="PROSITE" id="PS00430">
    <property type="entry name" value="TONB_DEPENDENT_REC_1"/>
    <property type="match status" value="1"/>
</dbReference>
<dbReference type="GO" id="GO:0046872">
    <property type="term" value="F:metal ion binding"/>
    <property type="evidence" value="ECO:0007669"/>
    <property type="project" value="UniProtKB-KW"/>
</dbReference>
<feature type="binding site" evidence="4">
    <location>
        <position position="168"/>
    </location>
    <ligand>
        <name>molybdate</name>
        <dbReference type="ChEBI" id="CHEBI:36264"/>
    </ligand>
</feature>
<evidence type="ECO:0000313" key="9">
    <source>
        <dbReference type="Proteomes" id="UP000595198"/>
    </source>
</evidence>
<dbReference type="PIRSF" id="PIRSF004846">
    <property type="entry name" value="ModA"/>
    <property type="match status" value="1"/>
</dbReference>
<sequence>MSSKKVLAAAATILVTSAACAPETSSSQASGKETLTVFGAASTRVLNADLPQSANVDTHLAFINGGSGSLLQQLEDGAPGDVLITADRATMDEAVERGVVSNPAKVATNSMVLIVPKGNPAHITGADASLSAAKVVTCDHKVPCGKVAEELISSLGLDFTPVSRENSVSDVAGKVLSGVADAGWVYRTDAQALADSVDVFDIPGADSHSNEIMAAVVKNSDTKESALALVKYLASAESAQLWSRHGFTPATETTEDSATQ</sequence>
<reference evidence="8 9" key="1">
    <citation type="submission" date="2020-12" db="EMBL/GenBank/DDBJ databases">
        <title>FDA dAtabase for Regulatory Grade micrObial Sequences (FDA-ARGOS): Supporting development and validation of Infectious Disease Dx tests.</title>
        <authorList>
            <person name="Sproer C."/>
            <person name="Gronow S."/>
            <person name="Severitt S."/>
            <person name="Schroder I."/>
            <person name="Tallon L."/>
            <person name="Sadzewicz L."/>
            <person name="Zhao X."/>
            <person name="Boylan J."/>
            <person name="Ott S."/>
            <person name="Bowen H."/>
            <person name="Vavikolanu K."/>
            <person name="Mehta A."/>
            <person name="Aluvathingal J."/>
            <person name="Nadendla S."/>
            <person name="Lowell S."/>
            <person name="Myers T."/>
            <person name="Yan Y."/>
            <person name="Sichtig H."/>
        </authorList>
    </citation>
    <scope>NUCLEOTIDE SEQUENCE [LARGE SCALE GENOMIC DNA]</scope>
    <source>
        <strain evidence="6 8">FDAARGOS_938</strain>
        <strain evidence="7 9">FDAARGOS_991</strain>
    </source>
</reference>
<comment type="similarity">
    <text evidence="1">Belongs to the bacterial solute-binding protein ModA family.</text>
</comment>
<dbReference type="InterPro" id="IPR050682">
    <property type="entry name" value="ModA/WtpA"/>
</dbReference>
<evidence type="ECO:0000256" key="3">
    <source>
        <dbReference type="ARBA" id="ARBA00022729"/>
    </source>
</evidence>
<dbReference type="RefSeq" id="WP_197914696.1">
    <property type="nucleotide sequence ID" value="NZ_CP065628.1"/>
</dbReference>
<feature type="signal peptide" evidence="5">
    <location>
        <begin position="1"/>
        <end position="21"/>
    </location>
</feature>
<dbReference type="InterPro" id="IPR010916">
    <property type="entry name" value="TonB_box_CS"/>
</dbReference>
<evidence type="ECO:0000313" key="7">
    <source>
        <dbReference type="EMBL" id="QQB82481.1"/>
    </source>
</evidence>
<organism evidence="6 8">
    <name type="scientific">Corynebacterium amycolatum</name>
    <dbReference type="NCBI Taxonomy" id="43765"/>
    <lineage>
        <taxon>Bacteria</taxon>
        <taxon>Bacillati</taxon>
        <taxon>Actinomycetota</taxon>
        <taxon>Actinomycetes</taxon>
        <taxon>Mycobacteriales</taxon>
        <taxon>Corynebacteriaceae</taxon>
        <taxon>Corynebacterium</taxon>
    </lineage>
</organism>
<dbReference type="PROSITE" id="PS51257">
    <property type="entry name" value="PROKAR_LIPOPROTEIN"/>
    <property type="match status" value="1"/>
</dbReference>
<feature type="binding site" evidence="4">
    <location>
        <position position="186"/>
    </location>
    <ligand>
        <name>molybdate</name>
        <dbReference type="ChEBI" id="CHEBI:36264"/>
    </ligand>
</feature>
<keyword evidence="9" id="KW-1185">Reference proteome</keyword>
<evidence type="ECO:0000313" key="6">
    <source>
        <dbReference type="EMBL" id="QPR30646.1"/>
    </source>
</evidence>
<keyword evidence="4" id="KW-0500">Molybdenum</keyword>
<proteinExistence type="inferred from homology"/>
<dbReference type="SUPFAM" id="SSF53850">
    <property type="entry name" value="Periplasmic binding protein-like II"/>
    <property type="match status" value="1"/>
</dbReference>
<keyword evidence="3 5" id="KW-0732">Signal</keyword>
<dbReference type="Pfam" id="PF13531">
    <property type="entry name" value="SBP_bac_11"/>
    <property type="match status" value="1"/>
</dbReference>
<feature type="binding site" evidence="4">
    <location>
        <position position="67"/>
    </location>
    <ligand>
        <name>molybdate</name>
        <dbReference type="ChEBI" id="CHEBI:36264"/>
    </ligand>
</feature>
<evidence type="ECO:0000256" key="2">
    <source>
        <dbReference type="ARBA" id="ARBA00022723"/>
    </source>
</evidence>
<dbReference type="AlphaFoldDB" id="A0AB37G9C5"/>
<evidence type="ECO:0000256" key="4">
    <source>
        <dbReference type="PIRSR" id="PIRSR004846-1"/>
    </source>
</evidence>